<gene>
    <name evidence="2" type="ORF">ATL45_1934</name>
    <name evidence="3" type="ORF">SAMN05421805_110140</name>
</gene>
<evidence type="ECO:0000313" key="2">
    <source>
        <dbReference type="EMBL" id="RKT83640.1"/>
    </source>
</evidence>
<dbReference type="STRING" id="455193.SAMN05421805_110140"/>
<dbReference type="Proteomes" id="UP000199398">
    <property type="component" value="Unassembled WGS sequence"/>
</dbReference>
<keyword evidence="5" id="KW-1185">Reference proteome</keyword>
<organism evidence="3 4">
    <name type="scientific">Saccharopolyspora antimicrobica</name>
    <dbReference type="NCBI Taxonomy" id="455193"/>
    <lineage>
        <taxon>Bacteria</taxon>
        <taxon>Bacillati</taxon>
        <taxon>Actinomycetota</taxon>
        <taxon>Actinomycetes</taxon>
        <taxon>Pseudonocardiales</taxon>
        <taxon>Pseudonocardiaceae</taxon>
        <taxon>Saccharopolyspora</taxon>
    </lineage>
</organism>
<evidence type="ECO:0000313" key="3">
    <source>
        <dbReference type="EMBL" id="SFO17634.1"/>
    </source>
</evidence>
<evidence type="ECO:0000256" key="1">
    <source>
        <dbReference type="SAM" id="MobiDB-lite"/>
    </source>
</evidence>
<evidence type="ECO:0000313" key="4">
    <source>
        <dbReference type="Proteomes" id="UP000199398"/>
    </source>
</evidence>
<evidence type="ECO:0000313" key="5">
    <source>
        <dbReference type="Proteomes" id="UP000270697"/>
    </source>
</evidence>
<protein>
    <submittedName>
        <fullName evidence="3">Uncharacterized protein</fullName>
    </submittedName>
</protein>
<feature type="region of interest" description="Disordered" evidence="1">
    <location>
        <begin position="1"/>
        <end position="35"/>
    </location>
</feature>
<reference evidence="3 4" key="1">
    <citation type="submission" date="2016-10" db="EMBL/GenBank/DDBJ databases">
        <authorList>
            <person name="de Groot N.N."/>
        </authorList>
    </citation>
    <scope>NUCLEOTIDE SEQUENCE [LARGE SCALE GENOMIC DNA]</scope>
    <source>
        <strain evidence="3 4">CPCC 201259</strain>
    </source>
</reference>
<dbReference type="EMBL" id="FOUP01000010">
    <property type="protein sequence ID" value="SFO17634.1"/>
    <property type="molecule type" value="Genomic_DNA"/>
</dbReference>
<dbReference type="Proteomes" id="UP000270697">
    <property type="component" value="Unassembled WGS sequence"/>
</dbReference>
<dbReference type="AlphaFoldDB" id="A0A1I5F1K2"/>
<accession>A0A1I5F1K2</accession>
<sequence>MVEGLLSELGTEAEKREQPRQGDNGDATDGFDEEPLSFKEMLGLPDRLPPLRLPSEEELAAAARQSRLLDCLRSLASRAVEHSRGAEDWTAAEVTAAAEALGLPVPETVEGLADVPDLARRWDLAVDAEFIDPATAAAPGPALDEWPSGSDEDVLDVWSDVLGLISEDAFQGEDVDPELADDGAFALVMLFMTRHEGIPAWALRRMVADVVEVEPEEWERWVETSGDLADRLLAILVDLGAAQVDDEIARLTPLGQYALAGALTEDGVEVPILPSAEEMTAGDLVEFAVAAGDAELAAEREAWLQSRTPAEAVDELIASAASGDVEHRVIAMTLAKSVEGAEQQWRQALDDPALAPYAKSALQESGAPDVEPTPADAAWLLADLLSAGAADDQDDLAALLADSVPAGQEAALFDQIWRLDHPHAQEVLTLIGDHHPDKKIAKAARKAAHKVPTR</sequence>
<reference evidence="2 5" key="2">
    <citation type="submission" date="2018-10" db="EMBL/GenBank/DDBJ databases">
        <title>Sequencing the genomes of 1000 actinobacteria strains.</title>
        <authorList>
            <person name="Klenk H.-P."/>
        </authorList>
    </citation>
    <scope>NUCLEOTIDE SEQUENCE [LARGE SCALE GENOMIC DNA]</scope>
    <source>
        <strain evidence="2 5">DSM 45119</strain>
    </source>
</reference>
<dbReference type="EMBL" id="RBXX01000002">
    <property type="protein sequence ID" value="RKT83640.1"/>
    <property type="molecule type" value="Genomic_DNA"/>
</dbReference>
<proteinExistence type="predicted"/>
<name>A0A1I5F1K2_9PSEU</name>